<dbReference type="SUPFAM" id="SSF52151">
    <property type="entry name" value="FabD/lysophospholipase-like"/>
    <property type="match status" value="1"/>
</dbReference>
<protein>
    <submittedName>
        <fullName evidence="4">Acyltransferase</fullName>
    </submittedName>
</protein>
<organism evidence="4">
    <name type="scientific">Pseudomonas sp. 2663</name>
    <dbReference type="NCBI Taxonomy" id="764483"/>
    <lineage>
        <taxon>Bacteria</taxon>
        <taxon>Pseudomonadati</taxon>
        <taxon>Pseudomonadota</taxon>
        <taxon>Gammaproteobacteria</taxon>
        <taxon>Pseudomonadales</taxon>
        <taxon>Pseudomonadaceae</taxon>
        <taxon>Pseudomonas</taxon>
    </lineage>
</organism>
<name>E9KSL9_9PSED</name>
<dbReference type="GO" id="GO:0006633">
    <property type="term" value="P:fatty acid biosynthetic process"/>
    <property type="evidence" value="ECO:0007669"/>
    <property type="project" value="TreeGrafter"/>
</dbReference>
<evidence type="ECO:0000256" key="2">
    <source>
        <dbReference type="ARBA" id="ARBA00022553"/>
    </source>
</evidence>
<evidence type="ECO:0000313" key="4">
    <source>
        <dbReference type="EMBL" id="ADH01483.1"/>
    </source>
</evidence>
<keyword evidence="4" id="KW-0012">Acyltransferase</keyword>
<gene>
    <name evidence="4" type="primary">fr9B</name>
</gene>
<feature type="domain" description="Malonyl-CoA:ACP transacylase (MAT)" evidence="3">
    <location>
        <begin position="41"/>
        <end position="340"/>
    </location>
</feature>
<keyword evidence="4" id="KW-0808">Transferase</keyword>
<dbReference type="PANTHER" id="PTHR43775:SF37">
    <property type="entry name" value="SI:DKEY-61P9.11"/>
    <property type="match status" value="1"/>
</dbReference>
<dbReference type="InterPro" id="IPR016035">
    <property type="entry name" value="Acyl_Trfase/lysoPLipase"/>
</dbReference>
<dbReference type="InterPro" id="IPR050091">
    <property type="entry name" value="PKS_NRPS_Biosynth_Enz"/>
</dbReference>
<reference evidence="4" key="1">
    <citation type="journal article" date="2011" name="J. Am. Chem. Soc.">
        <title>Cloning and elucidation of the FR901464 gene cluster revealing a complex acyltransferase-less polyketide synthase using glycerate as starter units.</title>
        <authorList>
            <person name="Zhang F."/>
            <person name="He H.Y."/>
            <person name="Tang M.C."/>
            <person name="Tang Y.M."/>
            <person name="Zhou Q."/>
            <person name="Tang G.L."/>
        </authorList>
    </citation>
    <scope>NUCLEOTIDE SEQUENCE</scope>
    <source>
        <strain evidence="4">2663</strain>
    </source>
</reference>
<dbReference type="InterPro" id="IPR001227">
    <property type="entry name" value="Ac_transferase_dom_sf"/>
</dbReference>
<evidence type="ECO:0000259" key="3">
    <source>
        <dbReference type="SMART" id="SM00827"/>
    </source>
</evidence>
<dbReference type="AlphaFoldDB" id="E9KSL9"/>
<evidence type="ECO:0000256" key="1">
    <source>
        <dbReference type="ARBA" id="ARBA00022450"/>
    </source>
</evidence>
<proteinExistence type="predicted"/>
<dbReference type="Gene3D" id="3.30.70.3290">
    <property type="match status" value="1"/>
</dbReference>
<dbReference type="PANTHER" id="PTHR43775">
    <property type="entry name" value="FATTY ACID SYNTHASE"/>
    <property type="match status" value="1"/>
</dbReference>
<dbReference type="SMART" id="SM00827">
    <property type="entry name" value="PKS_AT"/>
    <property type="match status" value="1"/>
</dbReference>
<sequence length="360" mass="40095">MRERRPTLLLIVLVSGWAGGRHQANIMTLRKRMDDREIVFMYPGQGVQYFQMGKSLFEHDRVFRDSLMSLDRMVTVEIGTSLIDYVFDAGRDVSSPFDMTLYSNQAVFCFEYAMTQALISHGVYPDHLLGASLGELVCASVSGALSPRDCIALLADSARVMARHCAPGGMLAVLATPDLFERDARLREAGEIASIPSAQHFVMAGTRAGIDMAEAHLSVLGETTMRLPVEYGFHSSAIDPARAPLRLCFQSVASSRPVLPAWSCRTGRPVERYDAEHFDTVLRDVIDFKRTIEYMERRSACVYLDISPSGTLSTGCRTLLEEASRSETFAVCTPFSRHPTLDPVHWMRPTPVSVMRMRTA</sequence>
<keyword evidence="1" id="KW-0596">Phosphopantetheine</keyword>
<keyword evidence="2" id="KW-0597">Phosphoprotein</keyword>
<dbReference type="InterPro" id="IPR014043">
    <property type="entry name" value="Acyl_transferase_dom"/>
</dbReference>
<accession>E9KSL9</accession>
<dbReference type="EMBL" id="HM047288">
    <property type="protein sequence ID" value="ADH01483.1"/>
    <property type="molecule type" value="Genomic_DNA"/>
</dbReference>
<dbReference type="GO" id="GO:0004312">
    <property type="term" value="F:fatty acid synthase activity"/>
    <property type="evidence" value="ECO:0007669"/>
    <property type="project" value="TreeGrafter"/>
</dbReference>
<dbReference type="Gene3D" id="3.40.366.10">
    <property type="entry name" value="Malonyl-Coenzyme A Acyl Carrier Protein, domain 2"/>
    <property type="match status" value="1"/>
</dbReference>
<dbReference type="Pfam" id="PF00698">
    <property type="entry name" value="Acyl_transf_1"/>
    <property type="match status" value="1"/>
</dbReference>